<sequence length="66" mass="7567">SFNLSYLTEGNVPEGFVKLPRDIASSRDQLKEWQDAWDAMLAGDPRFQRKLKFLPEGLFVRGVIIV</sequence>
<organism evidence="1">
    <name type="scientific">marine sediment metagenome</name>
    <dbReference type="NCBI Taxonomy" id="412755"/>
    <lineage>
        <taxon>unclassified sequences</taxon>
        <taxon>metagenomes</taxon>
        <taxon>ecological metagenomes</taxon>
    </lineage>
</organism>
<accession>X1URB8</accession>
<name>X1URB8_9ZZZZ</name>
<reference evidence="1" key="1">
    <citation type="journal article" date="2014" name="Front. Microbiol.">
        <title>High frequency of phylogenetically diverse reductive dehalogenase-homologous genes in deep subseafloor sedimentary metagenomes.</title>
        <authorList>
            <person name="Kawai M."/>
            <person name="Futagami T."/>
            <person name="Toyoda A."/>
            <person name="Takaki Y."/>
            <person name="Nishi S."/>
            <person name="Hori S."/>
            <person name="Arai W."/>
            <person name="Tsubouchi T."/>
            <person name="Morono Y."/>
            <person name="Uchiyama I."/>
            <person name="Ito T."/>
            <person name="Fujiyama A."/>
            <person name="Inagaki F."/>
            <person name="Takami H."/>
        </authorList>
    </citation>
    <scope>NUCLEOTIDE SEQUENCE</scope>
    <source>
        <strain evidence="1">Expedition CK06-06</strain>
    </source>
</reference>
<evidence type="ECO:0000313" key="1">
    <source>
        <dbReference type="EMBL" id="GAJ20004.1"/>
    </source>
</evidence>
<dbReference type="AlphaFoldDB" id="X1URB8"/>
<comment type="caution">
    <text evidence="1">The sequence shown here is derived from an EMBL/GenBank/DDBJ whole genome shotgun (WGS) entry which is preliminary data.</text>
</comment>
<gene>
    <name evidence="1" type="ORF">S12H4_62593</name>
</gene>
<protein>
    <submittedName>
        <fullName evidence="1">Uncharacterized protein</fullName>
    </submittedName>
</protein>
<feature type="non-terminal residue" evidence="1">
    <location>
        <position position="1"/>
    </location>
</feature>
<proteinExistence type="predicted"/>
<dbReference type="EMBL" id="BARW01042069">
    <property type="protein sequence ID" value="GAJ20004.1"/>
    <property type="molecule type" value="Genomic_DNA"/>
</dbReference>